<feature type="transmembrane region" description="Helical" evidence="2">
    <location>
        <begin position="312"/>
        <end position="336"/>
    </location>
</feature>
<gene>
    <name evidence="5" type="ORF">SNE40_011695</name>
</gene>
<feature type="region of interest" description="Disordered" evidence="1">
    <location>
        <begin position="395"/>
        <end position="492"/>
    </location>
</feature>
<reference evidence="5 6" key="1">
    <citation type="submission" date="2024-01" db="EMBL/GenBank/DDBJ databases">
        <title>The genome of the rayed Mediterranean limpet Patella caerulea (Linnaeus, 1758).</title>
        <authorList>
            <person name="Anh-Thu Weber A."/>
            <person name="Halstead-Nussloch G."/>
        </authorList>
    </citation>
    <scope>NUCLEOTIDE SEQUENCE [LARGE SCALE GENOMIC DNA]</scope>
    <source>
        <strain evidence="5">AATW-2023a</strain>
        <tissue evidence="5">Whole specimen</tissue>
    </source>
</reference>
<dbReference type="Proteomes" id="UP001347796">
    <property type="component" value="Unassembled WGS sequence"/>
</dbReference>
<accession>A0AAN8JNW8</accession>
<feature type="compositionally biased region" description="Polar residues" evidence="1">
    <location>
        <begin position="461"/>
        <end position="476"/>
    </location>
</feature>
<keyword evidence="2" id="KW-0472">Membrane</keyword>
<protein>
    <recommendedName>
        <fullName evidence="4">DUF7042 domain-containing protein</fullName>
    </recommendedName>
</protein>
<sequence>MKILVICVIYLAYVSVGETACTFPADLLGIWDSSSLEQLNFTDTSTVVIPNIHTYGAVTFNCESVSGSKYILRSSSTVVTLFGTPMEAATCLQLVQVTSSAKYTYIHATTPLQQAGNERVKLNPVSASLTEAAVCDESTPYPDGTYDILIKNGALSLATVTCPDVLLSKFSYTVDGNCFSNSSLDVCSDNTKLQFNYSICSSVAAYSSGGDLSCVYSNVYNSMTYVTLYNNDATTDESTTYRYTCMVVAANGSLVYATQNPQHCLSTQTSNNVTSPGLALILKPINCAVDTTPSPTTTIPPNNEAQVGTASVAAGTTIAIIAVIALIFLLLFFLVFRKGAPYPMKKGQCACSSKCGPLMYCLSCQCCCGKVGRGTKIDPEGHVISPEEIGVVAGNEESQVTGNGREVDVIPAPTPPGAKDIEELQEISTSSEDGKPRRLPPIETSVSETVDENETQTQQTAEQSLDANDSPTTVTQAEPVEVETATDKTENL</sequence>
<proteinExistence type="predicted"/>
<keyword evidence="2" id="KW-1133">Transmembrane helix</keyword>
<keyword evidence="3" id="KW-0732">Signal</keyword>
<name>A0AAN8JNW8_PATCE</name>
<evidence type="ECO:0000256" key="1">
    <source>
        <dbReference type="SAM" id="MobiDB-lite"/>
    </source>
</evidence>
<keyword evidence="2" id="KW-0812">Transmembrane</keyword>
<dbReference type="InterPro" id="IPR055470">
    <property type="entry name" value="DUF7042"/>
</dbReference>
<comment type="caution">
    <text evidence="5">The sequence shown here is derived from an EMBL/GenBank/DDBJ whole genome shotgun (WGS) entry which is preliminary data.</text>
</comment>
<evidence type="ECO:0000313" key="5">
    <source>
        <dbReference type="EMBL" id="KAK6179304.1"/>
    </source>
</evidence>
<evidence type="ECO:0000256" key="3">
    <source>
        <dbReference type="SAM" id="SignalP"/>
    </source>
</evidence>
<dbReference type="EMBL" id="JAZGQO010000008">
    <property type="protein sequence ID" value="KAK6179304.1"/>
    <property type="molecule type" value="Genomic_DNA"/>
</dbReference>
<dbReference type="Pfam" id="PF23069">
    <property type="entry name" value="DUF7042"/>
    <property type="match status" value="1"/>
</dbReference>
<feature type="signal peptide" evidence="3">
    <location>
        <begin position="1"/>
        <end position="19"/>
    </location>
</feature>
<feature type="chain" id="PRO_5042832070" description="DUF7042 domain-containing protein" evidence="3">
    <location>
        <begin position="20"/>
        <end position="492"/>
    </location>
</feature>
<feature type="domain" description="DUF7042" evidence="4">
    <location>
        <begin position="161"/>
        <end position="272"/>
    </location>
</feature>
<organism evidence="5 6">
    <name type="scientific">Patella caerulea</name>
    <name type="common">Rayed Mediterranean limpet</name>
    <dbReference type="NCBI Taxonomy" id="87958"/>
    <lineage>
        <taxon>Eukaryota</taxon>
        <taxon>Metazoa</taxon>
        <taxon>Spiralia</taxon>
        <taxon>Lophotrochozoa</taxon>
        <taxon>Mollusca</taxon>
        <taxon>Gastropoda</taxon>
        <taxon>Patellogastropoda</taxon>
        <taxon>Patelloidea</taxon>
        <taxon>Patellidae</taxon>
        <taxon>Patella</taxon>
    </lineage>
</organism>
<keyword evidence="6" id="KW-1185">Reference proteome</keyword>
<evidence type="ECO:0000256" key="2">
    <source>
        <dbReference type="SAM" id="Phobius"/>
    </source>
</evidence>
<evidence type="ECO:0000313" key="6">
    <source>
        <dbReference type="Proteomes" id="UP001347796"/>
    </source>
</evidence>
<evidence type="ECO:0000259" key="4">
    <source>
        <dbReference type="Pfam" id="PF23069"/>
    </source>
</evidence>
<dbReference type="AlphaFoldDB" id="A0AAN8JNW8"/>